<feature type="binding site" evidence="11">
    <location>
        <position position="170"/>
    </location>
    <ligand>
        <name>ATP</name>
        <dbReference type="ChEBI" id="CHEBI:30616"/>
    </ligand>
</feature>
<evidence type="ECO:0000256" key="7">
    <source>
        <dbReference type="ARBA" id="ARBA00022840"/>
    </source>
</evidence>
<dbReference type="PANTHER" id="PTHR24356">
    <property type="entry name" value="SERINE/THREONINE-PROTEIN KINASE"/>
    <property type="match status" value="1"/>
</dbReference>
<keyword evidence="4" id="KW-0808">Transferase</keyword>
<keyword evidence="5 11" id="KW-0547">Nucleotide-binding</keyword>
<dbReference type="SMART" id="SM00220">
    <property type="entry name" value="S_TKc"/>
    <property type="match status" value="1"/>
</dbReference>
<evidence type="ECO:0000256" key="1">
    <source>
        <dbReference type="ARBA" id="ARBA00012513"/>
    </source>
</evidence>
<evidence type="ECO:0000256" key="9">
    <source>
        <dbReference type="ARBA" id="ARBA00047899"/>
    </source>
</evidence>
<protein>
    <recommendedName>
        <fullName evidence="2">Serine/threonine-protein kinase greatwall</fullName>
        <ecNumber evidence="1">2.7.11.1</ecNumber>
    </recommendedName>
    <alternativeName>
        <fullName evidence="8">Microtubule-associated serine/threonine-protein kinase-like</fullName>
    </alternativeName>
</protein>
<feature type="domain" description="Protein kinase" evidence="13">
    <location>
        <begin position="143"/>
        <end position="407"/>
    </location>
</feature>
<dbReference type="InterPro" id="IPR050236">
    <property type="entry name" value="Ser_Thr_kinase_AGC"/>
</dbReference>
<keyword evidence="6 15" id="KW-0418">Kinase</keyword>
<evidence type="ECO:0000313" key="14">
    <source>
        <dbReference type="Proteomes" id="UP000694867"/>
    </source>
</evidence>
<evidence type="ECO:0000256" key="4">
    <source>
        <dbReference type="ARBA" id="ARBA00022679"/>
    </source>
</evidence>
<evidence type="ECO:0000256" key="8">
    <source>
        <dbReference type="ARBA" id="ARBA00033099"/>
    </source>
</evidence>
<evidence type="ECO:0000313" key="15">
    <source>
        <dbReference type="RefSeq" id="XP_003745871.1"/>
    </source>
</evidence>
<name>A0AAJ6QU47_9ACAR</name>
<dbReference type="Gene3D" id="1.10.510.10">
    <property type="entry name" value="Transferase(Phosphotransferase) domain 1"/>
    <property type="match status" value="1"/>
</dbReference>
<dbReference type="PROSITE" id="PS50011">
    <property type="entry name" value="PROTEIN_KINASE_DOM"/>
    <property type="match status" value="1"/>
</dbReference>
<dbReference type="GO" id="GO:0005524">
    <property type="term" value="F:ATP binding"/>
    <property type="evidence" value="ECO:0007669"/>
    <property type="project" value="UniProtKB-UniRule"/>
</dbReference>
<evidence type="ECO:0000256" key="2">
    <source>
        <dbReference type="ARBA" id="ARBA00022148"/>
    </source>
</evidence>
<keyword evidence="3 12" id="KW-0723">Serine/threonine-protein kinase</keyword>
<dbReference type="Pfam" id="PF00069">
    <property type="entry name" value="Pkinase"/>
    <property type="match status" value="1"/>
</dbReference>
<dbReference type="InterPro" id="IPR017441">
    <property type="entry name" value="Protein_kinase_ATP_BS"/>
</dbReference>
<dbReference type="GO" id="GO:0004674">
    <property type="term" value="F:protein serine/threonine kinase activity"/>
    <property type="evidence" value="ECO:0007669"/>
    <property type="project" value="UniProtKB-KW"/>
</dbReference>
<dbReference type="EC" id="2.7.11.1" evidence="1"/>
<evidence type="ECO:0000256" key="3">
    <source>
        <dbReference type="ARBA" id="ARBA00022527"/>
    </source>
</evidence>
<dbReference type="PANTHER" id="PTHR24356:SF1">
    <property type="entry name" value="SERINE_THREONINE-PROTEIN KINASE GREATWALL"/>
    <property type="match status" value="1"/>
</dbReference>
<accession>A0AAJ6QU47</accession>
<keyword evidence="7 11" id="KW-0067">ATP-binding</keyword>
<dbReference type="GeneID" id="100900419"/>
<dbReference type="SUPFAM" id="SSF56112">
    <property type="entry name" value="Protein kinase-like (PK-like)"/>
    <property type="match status" value="1"/>
</dbReference>
<sequence length="486" mass="55488">MSKRLHLSSDFSWVCCGFSNFLRRRRVFKLTHTPEEFFVNEQMCLVTYEILVRFRKKVLSRGDILDEVENIFGLIAEMSIKAISAARLGTVLFDELLNVIVDLMDGFDSPLTWKRSNQKLRDSLENALPARHPKILLPSMDSFREHSLIGQGGFGTVYKTTFGGMPLALKLIERHTCEPFKGLFHEKAAIRLLRHPRIVVTHASFRCSRGYVLLMEPVNGIDLYRLIHSFRNLSHTVTKFLTAQLVSAVLYMHSTGFLHRDIKPSNVIITSGCALKLCDFDTCKISIGKYPSVRPSRNFNRRSSAEFHDAMFNGTVTYTAPEVLNQLPWSVGLTNYHMYCGSSPFRFSRSVSRKRMSYVLRTYNIIYPAWCAATADFLNFSKVLLRKNPQLRLGSKSYRDLVGHKYFSGIPWSAVESSSAVLRDDQIEGMLGVGEGLITKTLLKKKKRKHFIELVDMQNCPHQYPLLTFVSEEFGKLLLARSSAEQ</sequence>
<dbReference type="AlphaFoldDB" id="A0AAJ6QU47"/>
<dbReference type="InterPro" id="IPR008271">
    <property type="entry name" value="Ser/Thr_kinase_AS"/>
</dbReference>
<dbReference type="Proteomes" id="UP000694867">
    <property type="component" value="Unplaced"/>
</dbReference>
<evidence type="ECO:0000259" key="13">
    <source>
        <dbReference type="PROSITE" id="PS50011"/>
    </source>
</evidence>
<organism evidence="14 15">
    <name type="scientific">Galendromus occidentalis</name>
    <name type="common">western predatory mite</name>
    <dbReference type="NCBI Taxonomy" id="34638"/>
    <lineage>
        <taxon>Eukaryota</taxon>
        <taxon>Metazoa</taxon>
        <taxon>Ecdysozoa</taxon>
        <taxon>Arthropoda</taxon>
        <taxon>Chelicerata</taxon>
        <taxon>Arachnida</taxon>
        <taxon>Acari</taxon>
        <taxon>Parasitiformes</taxon>
        <taxon>Mesostigmata</taxon>
        <taxon>Gamasina</taxon>
        <taxon>Phytoseioidea</taxon>
        <taxon>Phytoseiidae</taxon>
        <taxon>Typhlodrominae</taxon>
        <taxon>Galendromus</taxon>
    </lineage>
</organism>
<dbReference type="PROSITE" id="PS00108">
    <property type="entry name" value="PROTEIN_KINASE_ST"/>
    <property type="match status" value="1"/>
</dbReference>
<dbReference type="PROSITE" id="PS00107">
    <property type="entry name" value="PROTEIN_KINASE_ATP"/>
    <property type="match status" value="1"/>
</dbReference>
<comment type="catalytic activity">
    <reaction evidence="10">
        <text>L-seryl-[protein] + ATP = O-phospho-L-seryl-[protein] + ADP + H(+)</text>
        <dbReference type="Rhea" id="RHEA:17989"/>
        <dbReference type="Rhea" id="RHEA-COMP:9863"/>
        <dbReference type="Rhea" id="RHEA-COMP:11604"/>
        <dbReference type="ChEBI" id="CHEBI:15378"/>
        <dbReference type="ChEBI" id="CHEBI:29999"/>
        <dbReference type="ChEBI" id="CHEBI:30616"/>
        <dbReference type="ChEBI" id="CHEBI:83421"/>
        <dbReference type="ChEBI" id="CHEBI:456216"/>
        <dbReference type="EC" id="2.7.11.1"/>
    </reaction>
</comment>
<dbReference type="RefSeq" id="XP_003745871.1">
    <property type="nucleotide sequence ID" value="XM_003745823.1"/>
</dbReference>
<reference evidence="15" key="1">
    <citation type="submission" date="2025-08" db="UniProtKB">
        <authorList>
            <consortium name="RefSeq"/>
        </authorList>
    </citation>
    <scope>IDENTIFICATION</scope>
</reference>
<evidence type="ECO:0000256" key="11">
    <source>
        <dbReference type="PROSITE-ProRule" id="PRU10141"/>
    </source>
</evidence>
<evidence type="ECO:0000256" key="6">
    <source>
        <dbReference type="ARBA" id="ARBA00022777"/>
    </source>
</evidence>
<evidence type="ECO:0000256" key="10">
    <source>
        <dbReference type="ARBA" id="ARBA00048679"/>
    </source>
</evidence>
<evidence type="ECO:0000256" key="5">
    <source>
        <dbReference type="ARBA" id="ARBA00022741"/>
    </source>
</evidence>
<evidence type="ECO:0000256" key="12">
    <source>
        <dbReference type="RuleBase" id="RU000304"/>
    </source>
</evidence>
<comment type="similarity">
    <text evidence="12">Belongs to the protein kinase superfamily.</text>
</comment>
<dbReference type="InterPro" id="IPR000719">
    <property type="entry name" value="Prot_kinase_dom"/>
</dbReference>
<keyword evidence="14" id="KW-1185">Reference proteome</keyword>
<dbReference type="InterPro" id="IPR011009">
    <property type="entry name" value="Kinase-like_dom_sf"/>
</dbReference>
<gene>
    <name evidence="15" type="primary">LOC100900419</name>
</gene>
<dbReference type="KEGG" id="goe:100900419"/>
<comment type="catalytic activity">
    <reaction evidence="9">
        <text>L-threonyl-[protein] + ATP = O-phospho-L-threonyl-[protein] + ADP + H(+)</text>
        <dbReference type="Rhea" id="RHEA:46608"/>
        <dbReference type="Rhea" id="RHEA-COMP:11060"/>
        <dbReference type="Rhea" id="RHEA-COMP:11605"/>
        <dbReference type="ChEBI" id="CHEBI:15378"/>
        <dbReference type="ChEBI" id="CHEBI:30013"/>
        <dbReference type="ChEBI" id="CHEBI:30616"/>
        <dbReference type="ChEBI" id="CHEBI:61977"/>
        <dbReference type="ChEBI" id="CHEBI:456216"/>
        <dbReference type="EC" id="2.7.11.1"/>
    </reaction>
</comment>
<proteinExistence type="inferred from homology"/>
<dbReference type="GO" id="GO:0035556">
    <property type="term" value="P:intracellular signal transduction"/>
    <property type="evidence" value="ECO:0007669"/>
    <property type="project" value="TreeGrafter"/>
</dbReference>